<feature type="compositionally biased region" description="Polar residues" evidence="1">
    <location>
        <begin position="573"/>
        <end position="584"/>
    </location>
</feature>
<evidence type="ECO:0000313" key="4">
    <source>
        <dbReference type="Proteomes" id="UP001231518"/>
    </source>
</evidence>
<comment type="caution">
    <text evidence="3">The sequence shown here is derived from an EMBL/GenBank/DDBJ whole genome shotgun (WGS) entry which is preliminary data.</text>
</comment>
<feature type="region of interest" description="Disordered" evidence="1">
    <location>
        <begin position="554"/>
        <end position="584"/>
    </location>
</feature>
<evidence type="ECO:0000256" key="1">
    <source>
        <dbReference type="SAM" id="MobiDB-lite"/>
    </source>
</evidence>
<dbReference type="Pfam" id="PF00078">
    <property type="entry name" value="RVT_1"/>
    <property type="match status" value="1"/>
</dbReference>
<dbReference type="GO" id="GO:0071897">
    <property type="term" value="P:DNA biosynthetic process"/>
    <property type="evidence" value="ECO:0007669"/>
    <property type="project" value="UniProtKB-ARBA"/>
</dbReference>
<reference evidence="3" key="1">
    <citation type="submission" date="2023-03" db="EMBL/GenBank/DDBJ databases">
        <title>Chromosome-level genomes of two armyworms, Mythimna separata and Mythimna loreyi, provide insights into the biosynthesis and reception of sex pheromones.</title>
        <authorList>
            <person name="Zhao H."/>
        </authorList>
    </citation>
    <scope>NUCLEOTIDE SEQUENCE</scope>
    <source>
        <strain evidence="3">BeijingLab</strain>
        <tissue evidence="3">Pupa</tissue>
    </source>
</reference>
<name>A0AAD7Y622_MYTSE</name>
<dbReference type="Proteomes" id="UP001231518">
    <property type="component" value="Chromosome 31"/>
</dbReference>
<dbReference type="InterPro" id="IPR043502">
    <property type="entry name" value="DNA/RNA_pol_sf"/>
</dbReference>
<dbReference type="PANTHER" id="PTHR19446">
    <property type="entry name" value="REVERSE TRANSCRIPTASES"/>
    <property type="match status" value="1"/>
</dbReference>
<proteinExistence type="predicted"/>
<gene>
    <name evidence="3" type="ORF">PYW07_013217</name>
</gene>
<protein>
    <recommendedName>
        <fullName evidence="2">Reverse transcriptase domain-containing protein</fullName>
    </recommendedName>
</protein>
<keyword evidence="4" id="KW-1185">Reference proteome</keyword>
<dbReference type="SUPFAM" id="SSF56672">
    <property type="entry name" value="DNA/RNA polymerases"/>
    <property type="match status" value="1"/>
</dbReference>
<feature type="domain" description="Reverse transcriptase" evidence="2">
    <location>
        <begin position="113"/>
        <end position="383"/>
    </location>
</feature>
<dbReference type="InterPro" id="IPR000477">
    <property type="entry name" value="RT_dom"/>
</dbReference>
<feature type="region of interest" description="Disordered" evidence="1">
    <location>
        <begin position="48"/>
        <end position="69"/>
    </location>
</feature>
<evidence type="ECO:0000313" key="3">
    <source>
        <dbReference type="EMBL" id="KAJ8703923.1"/>
    </source>
</evidence>
<accession>A0AAD7Y622</accession>
<dbReference type="AlphaFoldDB" id="A0AAD7Y622"/>
<dbReference type="EMBL" id="JARGEI010000032">
    <property type="protein sequence ID" value="KAJ8703923.1"/>
    <property type="molecule type" value="Genomic_DNA"/>
</dbReference>
<sequence length="584" mass="66497">MPPLIRPDKSVAFDNEEKADCLADSLETQCSPSSQPVDPIHVAKVDDEVTRRTSLPPVDDPDSPLPPVTPDEVLDIVKRLKTRKAPGSDGIKNRVFQLFPAPLIMLMTAIFNCALANNMFPQVWKQAIVIGIPKPGKPKASPSSYRPMSLLNVFGKIYELIYKRLKDYVEAKSLIPDEQFGFRSEHSCVQQVHRIVEQVSAGFQRGSMTGALFFDIAKAFDKVWHNSLIYKLYQLGVPDRLVLIIRDFLSNRTFRYRIEGALSSPRPIRAGVPQGGVLSPLLFTLFTSNIPKSKSAKLALFADDTAIYYTGRSRDNIAKALQTSANALGAWFRKWRIEVNPDKSQAILFTKPHSRQAPFPRPITMYGKPIPWEKRAKYLGVILDEHLNFSEHIRTVRSRAAFATGRLHSLLNPRSKLSFKGKLRIYTACIRPIMTYACAVFAHVKPYRLHRMQTLQNRFLRRAKDAPYYVRNERLHLDLKIPTVQQFMKRITVRFFASAEKHSNPLIVSAARYTASRISKIRRPRLTLTTPDDPITVLQESSRETSTIRKYKLRRPSFRPRRRGPRNRGNSPTPTLARQSQPAC</sequence>
<dbReference type="PROSITE" id="PS50878">
    <property type="entry name" value="RT_POL"/>
    <property type="match status" value="1"/>
</dbReference>
<evidence type="ECO:0000259" key="2">
    <source>
        <dbReference type="PROSITE" id="PS50878"/>
    </source>
</evidence>
<dbReference type="CDD" id="cd01650">
    <property type="entry name" value="RT_nLTR_like"/>
    <property type="match status" value="1"/>
</dbReference>
<feature type="compositionally biased region" description="Basic residues" evidence="1">
    <location>
        <begin position="554"/>
        <end position="566"/>
    </location>
</feature>
<organism evidence="3 4">
    <name type="scientific">Mythimna separata</name>
    <name type="common">Oriental armyworm</name>
    <name type="synonym">Pseudaletia separata</name>
    <dbReference type="NCBI Taxonomy" id="271217"/>
    <lineage>
        <taxon>Eukaryota</taxon>
        <taxon>Metazoa</taxon>
        <taxon>Ecdysozoa</taxon>
        <taxon>Arthropoda</taxon>
        <taxon>Hexapoda</taxon>
        <taxon>Insecta</taxon>
        <taxon>Pterygota</taxon>
        <taxon>Neoptera</taxon>
        <taxon>Endopterygota</taxon>
        <taxon>Lepidoptera</taxon>
        <taxon>Glossata</taxon>
        <taxon>Ditrysia</taxon>
        <taxon>Noctuoidea</taxon>
        <taxon>Noctuidae</taxon>
        <taxon>Noctuinae</taxon>
        <taxon>Hadenini</taxon>
        <taxon>Mythimna</taxon>
    </lineage>
</organism>